<keyword evidence="8" id="KW-1185">Reference proteome</keyword>
<dbReference type="AlphaFoldDB" id="A0A1G4GAB2"/>
<sequence length="240" mass="27329">MRRPASFLGSLWSLADNRCRYPVEVIGVNNGSTDRTGELFHATGVPCFFEERKSPGYARACGQEHARGKYCICIDGDTLYPPHYIETMIRELEKPGVMAVSSLWSFVPDKSHSRWGLMLYEAIRDLYIRALFIKRPERGVRGMVFAYRTEYGRKVGYRVELIRGEDGSMALGLMNYGRIKLITSRKARAVTAGNTLHADGSLFNSFKVRMIKGLKNINFLFTRQTTPPEDEESNLITNRK</sequence>
<evidence type="ECO:0000256" key="1">
    <source>
        <dbReference type="ARBA" id="ARBA00004236"/>
    </source>
</evidence>
<proteinExistence type="predicted"/>
<dbReference type="InterPro" id="IPR001173">
    <property type="entry name" value="Glyco_trans_2-like"/>
</dbReference>
<dbReference type="KEGG" id="pmuc:ING2E5A_2694"/>
<evidence type="ECO:0000313" key="7">
    <source>
        <dbReference type="EMBL" id="SCM59490.1"/>
    </source>
</evidence>
<dbReference type="Pfam" id="PF00535">
    <property type="entry name" value="Glycos_transf_2"/>
    <property type="match status" value="1"/>
</dbReference>
<evidence type="ECO:0000256" key="2">
    <source>
        <dbReference type="ARBA" id="ARBA00022475"/>
    </source>
</evidence>
<protein>
    <submittedName>
        <fullName evidence="7">Glycosyl transferase family A</fullName>
    </submittedName>
</protein>
<dbReference type="GO" id="GO:0005886">
    <property type="term" value="C:plasma membrane"/>
    <property type="evidence" value="ECO:0007669"/>
    <property type="project" value="UniProtKB-SubCell"/>
</dbReference>
<dbReference type="Proteomes" id="UP000178485">
    <property type="component" value="Chromosome i"/>
</dbReference>
<evidence type="ECO:0000313" key="8">
    <source>
        <dbReference type="Proteomes" id="UP000178485"/>
    </source>
</evidence>
<keyword evidence="2" id="KW-1003">Cell membrane</keyword>
<dbReference type="PANTHER" id="PTHR43646:SF2">
    <property type="entry name" value="GLYCOSYLTRANSFERASE 2-LIKE DOMAIN-CONTAINING PROTEIN"/>
    <property type="match status" value="1"/>
</dbReference>
<dbReference type="SUPFAM" id="SSF53448">
    <property type="entry name" value="Nucleotide-diphospho-sugar transferases"/>
    <property type="match status" value="1"/>
</dbReference>
<keyword evidence="4 7" id="KW-0808">Transferase</keyword>
<keyword evidence="3" id="KW-0328">Glycosyltransferase</keyword>
<keyword evidence="5" id="KW-0472">Membrane</keyword>
<dbReference type="STRING" id="1642646.ING2E5A_2694"/>
<evidence type="ECO:0000256" key="3">
    <source>
        <dbReference type="ARBA" id="ARBA00022676"/>
    </source>
</evidence>
<evidence type="ECO:0000256" key="5">
    <source>
        <dbReference type="ARBA" id="ARBA00023136"/>
    </source>
</evidence>
<dbReference type="EMBL" id="LT608328">
    <property type="protein sequence ID" value="SCM59490.1"/>
    <property type="molecule type" value="Genomic_DNA"/>
</dbReference>
<dbReference type="PANTHER" id="PTHR43646">
    <property type="entry name" value="GLYCOSYLTRANSFERASE"/>
    <property type="match status" value="1"/>
</dbReference>
<dbReference type="Gene3D" id="3.90.550.10">
    <property type="entry name" value="Spore Coat Polysaccharide Biosynthesis Protein SpsA, Chain A"/>
    <property type="match status" value="1"/>
</dbReference>
<accession>A0A1G4GAB2</accession>
<evidence type="ECO:0000256" key="4">
    <source>
        <dbReference type="ARBA" id="ARBA00022679"/>
    </source>
</evidence>
<comment type="subcellular location">
    <subcellularLocation>
        <location evidence="1">Cell membrane</location>
    </subcellularLocation>
</comment>
<feature type="domain" description="Glycosyltransferase 2-like" evidence="6">
    <location>
        <begin position="8"/>
        <end position="148"/>
    </location>
</feature>
<dbReference type="InterPro" id="IPR029044">
    <property type="entry name" value="Nucleotide-diphossugar_trans"/>
</dbReference>
<gene>
    <name evidence="7" type="ORF">ING2E5A_2694</name>
</gene>
<dbReference type="GO" id="GO:0016757">
    <property type="term" value="F:glycosyltransferase activity"/>
    <property type="evidence" value="ECO:0007669"/>
    <property type="project" value="UniProtKB-KW"/>
</dbReference>
<organism evidence="7 8">
    <name type="scientific">Petrimonas mucosa</name>
    <dbReference type="NCBI Taxonomy" id="1642646"/>
    <lineage>
        <taxon>Bacteria</taxon>
        <taxon>Pseudomonadati</taxon>
        <taxon>Bacteroidota</taxon>
        <taxon>Bacteroidia</taxon>
        <taxon>Bacteroidales</taxon>
        <taxon>Dysgonomonadaceae</taxon>
        <taxon>Petrimonas</taxon>
    </lineage>
</organism>
<evidence type="ECO:0000259" key="6">
    <source>
        <dbReference type="Pfam" id="PF00535"/>
    </source>
</evidence>
<dbReference type="CDD" id="cd00761">
    <property type="entry name" value="Glyco_tranf_GTA_type"/>
    <property type="match status" value="1"/>
</dbReference>
<name>A0A1G4GAB2_9BACT</name>
<reference evidence="7 8" key="1">
    <citation type="submission" date="2016-08" db="EMBL/GenBank/DDBJ databases">
        <authorList>
            <person name="Seilhamer J.J."/>
        </authorList>
    </citation>
    <scope>NUCLEOTIDE SEQUENCE [LARGE SCALE GENOMIC DNA]</scope>
    <source>
        <strain evidence="7">ING2-E5A</strain>
    </source>
</reference>